<reference evidence="3" key="1">
    <citation type="submission" date="2020-11" db="EMBL/GenBank/DDBJ databases">
        <authorList>
            <person name="Tran Van P."/>
        </authorList>
    </citation>
    <scope>NUCLEOTIDE SEQUENCE</scope>
</reference>
<gene>
    <name evidence="3" type="ORF">TBIB3V08_LOCUS6367</name>
</gene>
<feature type="coiled-coil region" evidence="1">
    <location>
        <begin position="41"/>
        <end position="68"/>
    </location>
</feature>
<dbReference type="Pfam" id="PF15188">
    <property type="entry name" value="CCDC-167"/>
    <property type="match status" value="1"/>
</dbReference>
<organism evidence="3">
    <name type="scientific">Timema bartmani</name>
    <dbReference type="NCBI Taxonomy" id="61472"/>
    <lineage>
        <taxon>Eukaryota</taxon>
        <taxon>Metazoa</taxon>
        <taxon>Ecdysozoa</taxon>
        <taxon>Arthropoda</taxon>
        <taxon>Hexapoda</taxon>
        <taxon>Insecta</taxon>
        <taxon>Pterygota</taxon>
        <taxon>Neoptera</taxon>
        <taxon>Polyneoptera</taxon>
        <taxon>Phasmatodea</taxon>
        <taxon>Timematodea</taxon>
        <taxon>Timematoidea</taxon>
        <taxon>Timematidae</taxon>
        <taxon>Timema</taxon>
    </lineage>
</organism>
<feature type="compositionally biased region" description="Basic and acidic residues" evidence="2">
    <location>
        <begin position="183"/>
        <end position="203"/>
    </location>
</feature>
<evidence type="ECO:0000256" key="1">
    <source>
        <dbReference type="SAM" id="Coils"/>
    </source>
</evidence>
<evidence type="ECO:0000313" key="3">
    <source>
        <dbReference type="EMBL" id="CAD7443974.1"/>
    </source>
</evidence>
<dbReference type="AlphaFoldDB" id="A0A7R9I1D2"/>
<dbReference type="EMBL" id="OD566430">
    <property type="protein sequence ID" value="CAD7443974.1"/>
    <property type="molecule type" value="Genomic_DNA"/>
</dbReference>
<protein>
    <submittedName>
        <fullName evidence="3">Uncharacterized protein</fullName>
    </submittedName>
</protein>
<proteinExistence type="predicted"/>
<feature type="compositionally biased region" description="Polar residues" evidence="2">
    <location>
        <begin position="171"/>
        <end position="182"/>
    </location>
</feature>
<feature type="region of interest" description="Disordered" evidence="2">
    <location>
        <begin position="123"/>
        <end position="205"/>
    </location>
</feature>
<dbReference type="InterPro" id="IPR028194">
    <property type="entry name" value="CC167"/>
</dbReference>
<accession>A0A7R9I1D2</accession>
<evidence type="ECO:0000256" key="2">
    <source>
        <dbReference type="SAM" id="MobiDB-lite"/>
    </source>
</evidence>
<keyword evidence="1" id="KW-0175">Coiled coil</keyword>
<name>A0A7R9I1D2_9NEOP</name>
<sequence>MKREENLKNIENAEDQINKCYFQVGVLEAKLKTKHISDQDRTEIENELQLMKKSLSDHEIQLKTLHKENTKTFAIACPSRKPIEAGVLFGAVYRGELVTDGFENMDCGAVQAVERVGGAACASAEERDKGPTQQGSEPAFAWRESGKPFRKNHPQFTRPRFEPRSPRPRWSGSTQIGYSTKENVGEKVCRKKTTGETQKEMGGADRTPFVLFENQLMDEQAALPNEKLAFATSGCQFSH</sequence>